<dbReference type="OrthoDB" id="5844348at2759"/>
<keyword evidence="2" id="KW-1185">Reference proteome</keyword>
<evidence type="ECO:0000313" key="1">
    <source>
        <dbReference type="EMBL" id="KRY09359.1"/>
    </source>
</evidence>
<protein>
    <submittedName>
        <fullName evidence="1">Uncharacterized protein</fullName>
    </submittedName>
</protein>
<dbReference type="EMBL" id="JYDQ01000277">
    <property type="protein sequence ID" value="KRY09359.1"/>
    <property type="molecule type" value="Genomic_DNA"/>
</dbReference>
<accession>A0A0V0ZA05</accession>
<gene>
    <name evidence="1" type="ORF">T12_11894</name>
</gene>
<proteinExistence type="predicted"/>
<dbReference type="AlphaFoldDB" id="A0A0V0ZA05"/>
<dbReference type="Proteomes" id="UP000054783">
    <property type="component" value="Unassembled WGS sequence"/>
</dbReference>
<comment type="caution">
    <text evidence="1">The sequence shown here is derived from an EMBL/GenBank/DDBJ whole genome shotgun (WGS) entry which is preliminary data.</text>
</comment>
<reference evidence="1 2" key="1">
    <citation type="submission" date="2015-01" db="EMBL/GenBank/DDBJ databases">
        <title>Evolution of Trichinella species and genotypes.</title>
        <authorList>
            <person name="Korhonen P.K."/>
            <person name="Edoardo P."/>
            <person name="Giuseppe L.R."/>
            <person name="Gasser R.B."/>
        </authorList>
    </citation>
    <scope>NUCLEOTIDE SEQUENCE [LARGE SCALE GENOMIC DNA]</scope>
    <source>
        <strain evidence="1">ISS2496</strain>
    </source>
</reference>
<organism evidence="1 2">
    <name type="scientific">Trichinella patagoniensis</name>
    <dbReference type="NCBI Taxonomy" id="990121"/>
    <lineage>
        <taxon>Eukaryota</taxon>
        <taxon>Metazoa</taxon>
        <taxon>Ecdysozoa</taxon>
        <taxon>Nematoda</taxon>
        <taxon>Enoplea</taxon>
        <taxon>Dorylaimia</taxon>
        <taxon>Trichinellida</taxon>
        <taxon>Trichinellidae</taxon>
        <taxon>Trichinella</taxon>
    </lineage>
</organism>
<sequence>MFLRRKLLPVICPRIAEYSSTPFQSDRTWRLTLVPTFQGNFPNTRVQSWFFHFCQGVFWQVGRLGLRTNFMNNQAKKGKNADGISEGFEIINVEPSSPELSKQFFMTTPPFPACCALINARSSVDKYLCI</sequence>
<name>A0A0V0ZA05_9BILA</name>
<evidence type="ECO:0000313" key="2">
    <source>
        <dbReference type="Proteomes" id="UP000054783"/>
    </source>
</evidence>